<feature type="region of interest" description="Disordered" evidence="1">
    <location>
        <begin position="151"/>
        <end position="170"/>
    </location>
</feature>
<protein>
    <recommendedName>
        <fullName evidence="2">MHD1 domain-containing protein</fullName>
    </recommendedName>
</protein>
<gene>
    <name evidence="3" type="ORF">HPHI1048_LOCUS16067</name>
</gene>
<name>A0A7S0EU62_9CRYP</name>
<dbReference type="PANTHER" id="PTHR31280:SF2">
    <property type="entry name" value="PROTEIN UNC-13 HOMOLOG"/>
    <property type="match status" value="1"/>
</dbReference>
<evidence type="ECO:0000259" key="2">
    <source>
        <dbReference type="PROSITE" id="PS51258"/>
    </source>
</evidence>
<feature type="domain" description="MHD1" evidence="2">
    <location>
        <begin position="1"/>
        <end position="112"/>
    </location>
</feature>
<organism evidence="3">
    <name type="scientific">Hanusia phi</name>
    <dbReference type="NCBI Taxonomy" id="3032"/>
    <lineage>
        <taxon>Eukaryota</taxon>
        <taxon>Cryptophyceae</taxon>
        <taxon>Pyrenomonadales</taxon>
        <taxon>Geminigeraceae</taxon>
        <taxon>Hanusia</taxon>
    </lineage>
</organism>
<dbReference type="Gene3D" id="1.10.357.50">
    <property type="match status" value="1"/>
</dbReference>
<feature type="compositionally biased region" description="Basic and acidic residues" evidence="1">
    <location>
        <begin position="154"/>
        <end position="166"/>
    </location>
</feature>
<dbReference type="InterPro" id="IPR008528">
    <property type="entry name" value="unc-13_homologue"/>
</dbReference>
<reference evidence="3" key="1">
    <citation type="submission" date="2021-01" db="EMBL/GenBank/DDBJ databases">
        <authorList>
            <person name="Corre E."/>
            <person name="Pelletier E."/>
            <person name="Niang G."/>
            <person name="Scheremetjew M."/>
            <person name="Finn R."/>
            <person name="Kale V."/>
            <person name="Holt S."/>
            <person name="Cochrane G."/>
            <person name="Meng A."/>
            <person name="Brown T."/>
            <person name="Cohen L."/>
        </authorList>
    </citation>
    <scope>NUCLEOTIDE SEQUENCE</scope>
    <source>
        <strain evidence="3">CCMP325</strain>
    </source>
</reference>
<dbReference type="PANTHER" id="PTHR31280">
    <property type="entry name" value="PROTEIN UNC-13 HOMOLOG"/>
    <property type="match status" value="1"/>
</dbReference>
<feature type="region of interest" description="Disordered" evidence="1">
    <location>
        <begin position="178"/>
        <end position="220"/>
    </location>
</feature>
<dbReference type="AlphaFoldDB" id="A0A7S0EU62"/>
<sequence length="528" mass="60819">MEEKRMALLELDSLSSMFERCVDNWLDEQTNRFAEMLHNCIQLERKNKWVALEQSGVSASVVDLFQMFHESLSQLFSIGVPLSKDQILSFVQQVDLFVMKYCNDVLTHHYKNKTFRMDPEALIPKFTVRRDALDKMADKMEEYFTAEGRLAAKGRREMNRAPKGEEVSMQQKMKKMFTTGKSNKQEGNKSDGNSQHARSKSDELDNKTSSHDKEDEVSDRFEKVERKLEKLFGGGGGGHHADPVELLPHKEERLQEQDLVGLCVRIKNLSWSKQQAISLEQDVKYLWGKERSRRQYLMLATQDEDGRNADDDLGDLLVNCQMALHHGQKTLIEYVATKIVFFDLREDFVGRLYFPSPSSYRLLPLLAQDGQLDSMLTEMSAEMLAVDGFSDLLWEILEKVCENIIRLLEWCLVGEQMGSIARHCDEKETGTIAEDLVSLKNYFVQRDEEGNSNGLDEEVVTSKTARLQLITNRILSEPSKSLIALFQDPHLPDDDDKDIMNRRIILGALDHRTDKAARDFVKEHRKKR</sequence>
<dbReference type="EMBL" id="HBEO01023841">
    <property type="protein sequence ID" value="CAD8494351.1"/>
    <property type="molecule type" value="Transcribed_RNA"/>
</dbReference>
<accession>A0A7S0EU62</accession>
<dbReference type="InterPro" id="IPR057984">
    <property type="entry name" value="PATROL1_C"/>
</dbReference>
<dbReference type="InterPro" id="IPR014770">
    <property type="entry name" value="Munc13_1"/>
</dbReference>
<feature type="compositionally biased region" description="Basic and acidic residues" evidence="1">
    <location>
        <begin position="199"/>
        <end position="220"/>
    </location>
</feature>
<dbReference type="Pfam" id="PF25761">
    <property type="entry name" value="TPR_PATROL1"/>
    <property type="match status" value="2"/>
</dbReference>
<proteinExistence type="predicted"/>
<dbReference type="PROSITE" id="PS51258">
    <property type="entry name" value="MHD1"/>
    <property type="match status" value="1"/>
</dbReference>
<evidence type="ECO:0000313" key="3">
    <source>
        <dbReference type="EMBL" id="CAD8494351.1"/>
    </source>
</evidence>
<evidence type="ECO:0000256" key="1">
    <source>
        <dbReference type="SAM" id="MobiDB-lite"/>
    </source>
</evidence>